<dbReference type="Pfam" id="PF12802">
    <property type="entry name" value="MarR_2"/>
    <property type="match status" value="1"/>
</dbReference>
<dbReference type="InterPro" id="IPR000835">
    <property type="entry name" value="HTH_MarR-typ"/>
</dbReference>
<gene>
    <name evidence="2" type="ORF">G3A44_08625</name>
</gene>
<dbReference type="PANTHER" id="PTHR33164">
    <property type="entry name" value="TRANSCRIPTIONAL REGULATOR, MARR FAMILY"/>
    <property type="match status" value="1"/>
</dbReference>
<dbReference type="InterPro" id="IPR036390">
    <property type="entry name" value="WH_DNA-bd_sf"/>
</dbReference>
<sequence length="167" mass="18178">MPRDPKPAPVAAAGAPSPVDLLTHRLHVLSKLTDRLSDARCQAEVGLPLGEARCLAVVGSMQPLSVNQLAQQVSLDKAQASRAAQSLSDQGLLRKLPAAHDARGVELKLTTRGRYRWRKLMAVIEQGNEQLFSVLPPDDRDRLAQALEQLIQHARRQCAEAAMLAGR</sequence>
<protein>
    <submittedName>
        <fullName evidence="2">Winged helix-turn-helix transcriptional regulator</fullName>
    </submittedName>
</protein>
<feature type="domain" description="HTH marR-type" evidence="1">
    <location>
        <begin position="19"/>
        <end position="152"/>
    </location>
</feature>
<dbReference type="Gene3D" id="1.10.10.10">
    <property type="entry name" value="Winged helix-like DNA-binding domain superfamily/Winged helix DNA-binding domain"/>
    <property type="match status" value="1"/>
</dbReference>
<reference evidence="2 3" key="1">
    <citation type="submission" date="2020-02" db="EMBL/GenBank/DDBJ databases">
        <title>Ideonella bacterium strain TBM-1.</title>
        <authorList>
            <person name="Chen W.-M."/>
        </authorList>
    </citation>
    <scope>NUCLEOTIDE SEQUENCE [LARGE SCALE GENOMIC DNA]</scope>
    <source>
        <strain evidence="2 3">TBM-1</strain>
    </source>
</reference>
<dbReference type="GO" id="GO:0003700">
    <property type="term" value="F:DNA-binding transcription factor activity"/>
    <property type="evidence" value="ECO:0007669"/>
    <property type="project" value="InterPro"/>
</dbReference>
<evidence type="ECO:0000259" key="1">
    <source>
        <dbReference type="PROSITE" id="PS50995"/>
    </source>
</evidence>
<dbReference type="Proteomes" id="UP000484255">
    <property type="component" value="Unassembled WGS sequence"/>
</dbReference>
<accession>A0A7C9PHL5</accession>
<dbReference type="PROSITE" id="PS50995">
    <property type="entry name" value="HTH_MARR_2"/>
    <property type="match status" value="1"/>
</dbReference>
<keyword evidence="3" id="KW-1185">Reference proteome</keyword>
<dbReference type="GO" id="GO:0006950">
    <property type="term" value="P:response to stress"/>
    <property type="evidence" value="ECO:0007669"/>
    <property type="project" value="TreeGrafter"/>
</dbReference>
<dbReference type="InterPro" id="IPR036388">
    <property type="entry name" value="WH-like_DNA-bd_sf"/>
</dbReference>
<proteinExistence type="predicted"/>
<dbReference type="SUPFAM" id="SSF46785">
    <property type="entry name" value="Winged helix' DNA-binding domain"/>
    <property type="match status" value="1"/>
</dbReference>
<comment type="caution">
    <text evidence="2">The sequence shown here is derived from an EMBL/GenBank/DDBJ whole genome shotgun (WGS) entry which is preliminary data.</text>
</comment>
<dbReference type="EMBL" id="JAAGOH010000008">
    <property type="protein sequence ID" value="NDY91254.1"/>
    <property type="molecule type" value="Genomic_DNA"/>
</dbReference>
<dbReference type="InterPro" id="IPR039422">
    <property type="entry name" value="MarR/SlyA-like"/>
</dbReference>
<dbReference type="PRINTS" id="PR00598">
    <property type="entry name" value="HTHMARR"/>
</dbReference>
<dbReference type="RefSeq" id="WP_163457109.1">
    <property type="nucleotide sequence ID" value="NZ_JAAGOH010000008.1"/>
</dbReference>
<evidence type="ECO:0000313" key="2">
    <source>
        <dbReference type="EMBL" id="NDY91254.1"/>
    </source>
</evidence>
<dbReference type="PANTHER" id="PTHR33164:SF43">
    <property type="entry name" value="HTH-TYPE TRANSCRIPTIONAL REPRESSOR YETL"/>
    <property type="match status" value="1"/>
</dbReference>
<dbReference type="AlphaFoldDB" id="A0A7C9PHL5"/>
<name>A0A7C9PHL5_9BURK</name>
<organism evidence="2 3">
    <name type="scientific">Ideonella livida</name>
    <dbReference type="NCBI Taxonomy" id="2707176"/>
    <lineage>
        <taxon>Bacteria</taxon>
        <taxon>Pseudomonadati</taxon>
        <taxon>Pseudomonadota</taxon>
        <taxon>Betaproteobacteria</taxon>
        <taxon>Burkholderiales</taxon>
        <taxon>Sphaerotilaceae</taxon>
        <taxon>Ideonella</taxon>
    </lineage>
</organism>
<evidence type="ECO:0000313" key="3">
    <source>
        <dbReference type="Proteomes" id="UP000484255"/>
    </source>
</evidence>
<dbReference type="SMART" id="SM00347">
    <property type="entry name" value="HTH_MARR"/>
    <property type="match status" value="1"/>
</dbReference>